<evidence type="ECO:0000259" key="1">
    <source>
        <dbReference type="PROSITE" id="PS50206"/>
    </source>
</evidence>
<name>A0A506PDS4_9FLAO</name>
<dbReference type="SUPFAM" id="SSF52821">
    <property type="entry name" value="Rhodanese/Cell cycle control phosphatase"/>
    <property type="match status" value="1"/>
</dbReference>
<reference evidence="2 3" key="1">
    <citation type="submission" date="2019-06" db="EMBL/GenBank/DDBJ databases">
        <title>Flavobacteriaceae Paucihalobacterium erythroidium CWB-1, complete genome.</title>
        <authorList>
            <person name="Wu S."/>
        </authorList>
    </citation>
    <scope>NUCLEOTIDE SEQUENCE [LARGE SCALE GENOMIC DNA]</scope>
    <source>
        <strain evidence="2 3">CWB-1</strain>
    </source>
</reference>
<dbReference type="PANTHER" id="PTHR43031:SF18">
    <property type="entry name" value="RHODANESE-RELATED SULFURTRANSFERASES"/>
    <property type="match status" value="1"/>
</dbReference>
<dbReference type="CDD" id="cd00158">
    <property type="entry name" value="RHOD"/>
    <property type="match status" value="1"/>
</dbReference>
<dbReference type="PROSITE" id="PS50206">
    <property type="entry name" value="RHODANESE_3"/>
    <property type="match status" value="1"/>
</dbReference>
<comment type="caution">
    <text evidence="2">The sequence shown here is derived from an EMBL/GenBank/DDBJ whole genome shotgun (WGS) entry which is preliminary data.</text>
</comment>
<dbReference type="PANTHER" id="PTHR43031">
    <property type="entry name" value="FAD-DEPENDENT OXIDOREDUCTASE"/>
    <property type="match status" value="1"/>
</dbReference>
<evidence type="ECO:0000313" key="2">
    <source>
        <dbReference type="EMBL" id="TPV31986.1"/>
    </source>
</evidence>
<dbReference type="InterPro" id="IPR001763">
    <property type="entry name" value="Rhodanese-like_dom"/>
</dbReference>
<organism evidence="2 3">
    <name type="scientific">Paucihalobacter ruber</name>
    <dbReference type="NCBI Taxonomy" id="2567861"/>
    <lineage>
        <taxon>Bacteria</taxon>
        <taxon>Pseudomonadati</taxon>
        <taxon>Bacteroidota</taxon>
        <taxon>Flavobacteriia</taxon>
        <taxon>Flavobacteriales</taxon>
        <taxon>Flavobacteriaceae</taxon>
        <taxon>Paucihalobacter</taxon>
    </lineage>
</organism>
<sequence length="101" mass="11110">MGLLDFFKSNSTDYITDFKSRNAIIVDVRTPGEFRQGAIKGSKNIPLQDINNHLVELKKLNRPVITCCASGMRSGSAASILKRNGIEVVNGGGWMSLEKRL</sequence>
<proteinExistence type="predicted"/>
<keyword evidence="3" id="KW-1185">Reference proteome</keyword>
<dbReference type="EMBL" id="VHIQ01000007">
    <property type="protein sequence ID" value="TPV31986.1"/>
    <property type="molecule type" value="Genomic_DNA"/>
</dbReference>
<dbReference type="Pfam" id="PF00581">
    <property type="entry name" value="Rhodanese"/>
    <property type="match status" value="1"/>
</dbReference>
<dbReference type="OrthoDB" id="9800872at2"/>
<dbReference type="Proteomes" id="UP000317332">
    <property type="component" value="Unassembled WGS sequence"/>
</dbReference>
<accession>A0A506PDS4</accession>
<evidence type="ECO:0000313" key="3">
    <source>
        <dbReference type="Proteomes" id="UP000317332"/>
    </source>
</evidence>
<feature type="domain" description="Rhodanese" evidence="1">
    <location>
        <begin position="19"/>
        <end position="99"/>
    </location>
</feature>
<dbReference type="InterPro" id="IPR036873">
    <property type="entry name" value="Rhodanese-like_dom_sf"/>
</dbReference>
<gene>
    <name evidence="2" type="ORF">FJ651_14325</name>
</gene>
<dbReference type="InterPro" id="IPR050229">
    <property type="entry name" value="GlpE_sulfurtransferase"/>
</dbReference>
<dbReference type="Gene3D" id="3.40.250.10">
    <property type="entry name" value="Rhodanese-like domain"/>
    <property type="match status" value="1"/>
</dbReference>
<protein>
    <submittedName>
        <fullName evidence="2">Rhodanese-like domain-containing protein</fullName>
    </submittedName>
</protein>
<dbReference type="RefSeq" id="WP_140991297.1">
    <property type="nucleotide sequence ID" value="NZ_VHIQ01000007.1"/>
</dbReference>
<dbReference type="SMART" id="SM00450">
    <property type="entry name" value="RHOD"/>
    <property type="match status" value="1"/>
</dbReference>
<dbReference type="AlphaFoldDB" id="A0A506PDS4"/>